<evidence type="ECO:0008006" key="3">
    <source>
        <dbReference type="Google" id="ProtNLM"/>
    </source>
</evidence>
<dbReference type="STRING" id="29845.A0A1V6SES1"/>
<protein>
    <recommendedName>
        <fullName evidence="3">Fungal-type protein kinase domain-containing protein</fullName>
    </recommendedName>
</protein>
<sequence length="306" mass="34495">MPSLANIPTSWKTWWGRLNKLANSSEVNTNKLKDFIAKPPREPEMFTVSASDMTPTDVNDFFGLSEVQGYETWQFSREFVQLGSGFESWINTFEDFTRSSKPTEARSRCKIDVLLHAVYEDLQYRGFLEEDRKATLQFETSLEWGPVKYLSKPYKCVGKADYSLFLGNHNHMACHLVILEAKQDRNAASGQGQLLAYMAMVQASRKARGQSDSTVWGALSDGHWFYFFRLNNTAKWSVVAYQVSRDGWGAIANMIAFMILQGYQTALSPLRSSGSSNPSARASIVSAKAPRLPSLHIKEVIEESVD</sequence>
<dbReference type="EMBL" id="MDYP01000001">
    <property type="protein sequence ID" value="OQE12495.1"/>
    <property type="molecule type" value="Genomic_DNA"/>
</dbReference>
<reference evidence="2" key="1">
    <citation type="journal article" date="2017" name="Nat. Microbiol.">
        <title>Global analysis of biosynthetic gene clusters reveals vast potential of secondary metabolite production in Penicillium species.</title>
        <authorList>
            <person name="Nielsen J.C."/>
            <person name="Grijseels S."/>
            <person name="Prigent S."/>
            <person name="Ji B."/>
            <person name="Dainat J."/>
            <person name="Nielsen K.F."/>
            <person name="Frisvad J.C."/>
            <person name="Workman M."/>
            <person name="Nielsen J."/>
        </authorList>
    </citation>
    <scope>NUCLEOTIDE SEQUENCE [LARGE SCALE GENOMIC DNA]</scope>
    <source>
        <strain evidence="2">IBT 29486</strain>
    </source>
</reference>
<keyword evidence="2" id="KW-1185">Reference proteome</keyword>
<dbReference type="AlphaFoldDB" id="A0A1V6SES1"/>
<comment type="caution">
    <text evidence="1">The sequence shown here is derived from an EMBL/GenBank/DDBJ whole genome shotgun (WGS) entry which is preliminary data.</text>
</comment>
<proteinExistence type="predicted"/>
<evidence type="ECO:0000313" key="2">
    <source>
        <dbReference type="Proteomes" id="UP000191518"/>
    </source>
</evidence>
<gene>
    <name evidence="1" type="ORF">PENVUL_c001G09980</name>
</gene>
<name>A0A1V6SES1_9EURO</name>
<dbReference type="OrthoDB" id="4293895at2759"/>
<dbReference type="Proteomes" id="UP000191518">
    <property type="component" value="Unassembled WGS sequence"/>
</dbReference>
<accession>A0A1V6SES1</accession>
<organism evidence="1 2">
    <name type="scientific">Penicillium vulpinum</name>
    <dbReference type="NCBI Taxonomy" id="29845"/>
    <lineage>
        <taxon>Eukaryota</taxon>
        <taxon>Fungi</taxon>
        <taxon>Dikarya</taxon>
        <taxon>Ascomycota</taxon>
        <taxon>Pezizomycotina</taxon>
        <taxon>Eurotiomycetes</taxon>
        <taxon>Eurotiomycetidae</taxon>
        <taxon>Eurotiales</taxon>
        <taxon>Aspergillaceae</taxon>
        <taxon>Penicillium</taxon>
    </lineage>
</organism>
<evidence type="ECO:0000313" key="1">
    <source>
        <dbReference type="EMBL" id="OQE12495.1"/>
    </source>
</evidence>